<evidence type="ECO:0000256" key="2">
    <source>
        <dbReference type="ARBA" id="ARBA00006285"/>
    </source>
</evidence>
<comment type="catalytic activity">
    <reaction evidence="1">
        <text>Hydrolysis of terminal non-reducing N-acetyl-D-hexosamine residues in N-acetyl-beta-D-hexosaminides.</text>
        <dbReference type="EC" id="3.2.1.52"/>
    </reaction>
</comment>
<name>A0A9W9ZGA8_9CNID</name>
<dbReference type="InterPro" id="IPR025705">
    <property type="entry name" value="Beta_hexosaminidase_sua/sub"/>
</dbReference>
<dbReference type="GO" id="GO:0016020">
    <property type="term" value="C:membrane"/>
    <property type="evidence" value="ECO:0007669"/>
    <property type="project" value="TreeGrafter"/>
</dbReference>
<comment type="similarity">
    <text evidence="2">Belongs to the glycosyl hydrolase 20 family.</text>
</comment>
<accession>A0A9W9ZGA8</accession>
<dbReference type="Proteomes" id="UP001163046">
    <property type="component" value="Unassembled WGS sequence"/>
</dbReference>
<dbReference type="InterPro" id="IPR015883">
    <property type="entry name" value="Glyco_hydro_20_cat"/>
</dbReference>
<evidence type="ECO:0000313" key="8">
    <source>
        <dbReference type="EMBL" id="KAJ7381172.1"/>
    </source>
</evidence>
<evidence type="ECO:0000256" key="6">
    <source>
        <dbReference type="SAM" id="Phobius"/>
    </source>
</evidence>
<evidence type="ECO:0000256" key="5">
    <source>
        <dbReference type="PIRSR" id="PIRSR625705-1"/>
    </source>
</evidence>
<evidence type="ECO:0000256" key="3">
    <source>
        <dbReference type="ARBA" id="ARBA00012663"/>
    </source>
</evidence>
<protein>
    <recommendedName>
        <fullName evidence="3">beta-N-acetylhexosaminidase</fullName>
        <ecNumber evidence="3">3.2.1.52</ecNumber>
    </recommendedName>
</protein>
<dbReference type="PANTHER" id="PTHR22600">
    <property type="entry name" value="BETA-HEXOSAMINIDASE"/>
    <property type="match status" value="1"/>
</dbReference>
<sequence length="288" mass="32229">MGGSLFSMLPHQVVVLALMGGYIISMFFHQGVRGPHGCVPLLHVPSPGVSWPMGGFLFSPCLPHQVFCGLMGGVPHSPCSFTQVFCQASWVGHSSPIFLHQVSPGTSNRRSPSACNTYLSDASTYQEIFGRLRGVRVVPELDTPGSYQVLGKHTEPPNSVLFSRKAIRIVWANKPNARFYLHLLEEIFLRSGREFPDQYLHLGGDEVKDTCWASNPNITAWMKKMGYGQNYSLLEQHYEQNLLSIVEGLGKSYIIWQEVVDNDIKVLPDTVVKYLERWMEEGNGKSDQ</sequence>
<evidence type="ECO:0000256" key="4">
    <source>
        <dbReference type="ARBA" id="ARBA00022801"/>
    </source>
</evidence>
<gene>
    <name evidence="8" type="ORF">OS493_004771</name>
</gene>
<proteinExistence type="inferred from homology"/>
<dbReference type="Gene3D" id="3.20.20.80">
    <property type="entry name" value="Glycosidases"/>
    <property type="match status" value="1"/>
</dbReference>
<keyword evidence="6" id="KW-1133">Transmembrane helix</keyword>
<dbReference type="PANTHER" id="PTHR22600:SF21">
    <property type="entry name" value="BETA-HEXOSAMINIDASE A"/>
    <property type="match status" value="1"/>
</dbReference>
<dbReference type="InterPro" id="IPR017853">
    <property type="entry name" value="GH"/>
</dbReference>
<keyword evidence="6" id="KW-0472">Membrane</keyword>
<keyword evidence="6" id="KW-0812">Transmembrane</keyword>
<dbReference type="GO" id="GO:0006689">
    <property type="term" value="P:ganglioside catabolic process"/>
    <property type="evidence" value="ECO:0007669"/>
    <property type="project" value="TreeGrafter"/>
</dbReference>
<keyword evidence="4" id="KW-0378">Hydrolase</keyword>
<evidence type="ECO:0000259" key="7">
    <source>
        <dbReference type="Pfam" id="PF00728"/>
    </source>
</evidence>
<dbReference type="GO" id="GO:0004563">
    <property type="term" value="F:beta-N-acetylhexosaminidase activity"/>
    <property type="evidence" value="ECO:0007669"/>
    <property type="project" value="UniProtKB-EC"/>
</dbReference>
<evidence type="ECO:0000256" key="1">
    <source>
        <dbReference type="ARBA" id="ARBA00001231"/>
    </source>
</evidence>
<dbReference type="AlphaFoldDB" id="A0A9W9ZGA8"/>
<organism evidence="8 9">
    <name type="scientific">Desmophyllum pertusum</name>
    <dbReference type="NCBI Taxonomy" id="174260"/>
    <lineage>
        <taxon>Eukaryota</taxon>
        <taxon>Metazoa</taxon>
        <taxon>Cnidaria</taxon>
        <taxon>Anthozoa</taxon>
        <taxon>Hexacorallia</taxon>
        <taxon>Scleractinia</taxon>
        <taxon>Caryophylliina</taxon>
        <taxon>Caryophylliidae</taxon>
        <taxon>Desmophyllum</taxon>
    </lineage>
</organism>
<dbReference type="Pfam" id="PF00728">
    <property type="entry name" value="Glyco_hydro_20"/>
    <property type="match status" value="1"/>
</dbReference>
<dbReference type="EMBL" id="MU826351">
    <property type="protein sequence ID" value="KAJ7381172.1"/>
    <property type="molecule type" value="Genomic_DNA"/>
</dbReference>
<dbReference type="PRINTS" id="PR00738">
    <property type="entry name" value="GLHYDRLASE20"/>
</dbReference>
<dbReference type="EC" id="3.2.1.52" evidence="3"/>
<feature type="domain" description="Glycoside hydrolase family 20 catalytic" evidence="7">
    <location>
        <begin position="129"/>
        <end position="273"/>
    </location>
</feature>
<dbReference type="OrthoDB" id="428480at2759"/>
<feature type="active site" description="Proton donor" evidence="5">
    <location>
        <position position="206"/>
    </location>
</feature>
<evidence type="ECO:0000313" key="9">
    <source>
        <dbReference type="Proteomes" id="UP001163046"/>
    </source>
</evidence>
<dbReference type="GO" id="GO:0005764">
    <property type="term" value="C:lysosome"/>
    <property type="evidence" value="ECO:0007669"/>
    <property type="project" value="TreeGrafter"/>
</dbReference>
<feature type="transmembrane region" description="Helical" evidence="6">
    <location>
        <begin position="12"/>
        <end position="32"/>
    </location>
</feature>
<keyword evidence="9" id="KW-1185">Reference proteome</keyword>
<reference evidence="8" key="1">
    <citation type="submission" date="2023-01" db="EMBL/GenBank/DDBJ databases">
        <title>Genome assembly of the deep-sea coral Lophelia pertusa.</title>
        <authorList>
            <person name="Herrera S."/>
            <person name="Cordes E."/>
        </authorList>
    </citation>
    <scope>NUCLEOTIDE SEQUENCE</scope>
    <source>
        <strain evidence="8">USNM1676648</strain>
        <tissue evidence="8">Polyp</tissue>
    </source>
</reference>
<dbReference type="GO" id="GO:0005975">
    <property type="term" value="P:carbohydrate metabolic process"/>
    <property type="evidence" value="ECO:0007669"/>
    <property type="project" value="InterPro"/>
</dbReference>
<dbReference type="GO" id="GO:0030203">
    <property type="term" value="P:glycosaminoglycan metabolic process"/>
    <property type="evidence" value="ECO:0007669"/>
    <property type="project" value="TreeGrafter"/>
</dbReference>
<dbReference type="SUPFAM" id="SSF51445">
    <property type="entry name" value="(Trans)glycosidases"/>
    <property type="match status" value="1"/>
</dbReference>
<comment type="caution">
    <text evidence="8">The sequence shown here is derived from an EMBL/GenBank/DDBJ whole genome shotgun (WGS) entry which is preliminary data.</text>
</comment>